<protein>
    <submittedName>
        <fullName evidence="1">Uncharacterized protein</fullName>
    </submittedName>
</protein>
<dbReference type="OrthoDB" id="9810734at2"/>
<organism evidence="1 2">
    <name type="scientific">Adhaeribacter aerolatus</name>
    <dbReference type="NCBI Taxonomy" id="670289"/>
    <lineage>
        <taxon>Bacteria</taxon>
        <taxon>Pseudomonadati</taxon>
        <taxon>Bacteroidota</taxon>
        <taxon>Cytophagia</taxon>
        <taxon>Cytophagales</taxon>
        <taxon>Hymenobacteraceae</taxon>
        <taxon>Adhaeribacter</taxon>
    </lineage>
</organism>
<dbReference type="PANTHER" id="PTHR42820:SF1">
    <property type="entry name" value="SHORT-CHAIN DEHYDROGENASE_REDUCTASE FAMILY PROTEIN"/>
    <property type="match status" value="1"/>
</dbReference>
<evidence type="ECO:0000313" key="1">
    <source>
        <dbReference type="EMBL" id="GEO04124.1"/>
    </source>
</evidence>
<sequence>MAHRVLITAGATGIGREIAIAFANNGAQVFVCDIDAEAPDRAAKEVPGLITKVCDVLNRKQVEEMLCIRRMAKCRRN</sequence>
<accession>A0A512AWQ5</accession>
<gene>
    <name evidence="1" type="ORF">AAE02nite_17880</name>
</gene>
<dbReference type="EMBL" id="BJYS01000012">
    <property type="protein sequence ID" value="GEO04124.1"/>
    <property type="molecule type" value="Genomic_DNA"/>
</dbReference>
<dbReference type="AlphaFoldDB" id="A0A512AWQ5"/>
<reference evidence="1 2" key="1">
    <citation type="submission" date="2019-07" db="EMBL/GenBank/DDBJ databases">
        <title>Whole genome shotgun sequence of Adhaeribacter aerolatus NBRC 106133.</title>
        <authorList>
            <person name="Hosoyama A."/>
            <person name="Uohara A."/>
            <person name="Ohji S."/>
            <person name="Ichikawa N."/>
        </authorList>
    </citation>
    <scope>NUCLEOTIDE SEQUENCE [LARGE SCALE GENOMIC DNA]</scope>
    <source>
        <strain evidence="1 2">NBRC 106133</strain>
    </source>
</reference>
<dbReference type="InterPro" id="IPR002347">
    <property type="entry name" value="SDR_fam"/>
</dbReference>
<comment type="caution">
    <text evidence="1">The sequence shown here is derived from an EMBL/GenBank/DDBJ whole genome shotgun (WGS) entry which is preliminary data.</text>
</comment>
<dbReference type="Pfam" id="PF00106">
    <property type="entry name" value="adh_short"/>
    <property type="match status" value="1"/>
</dbReference>
<name>A0A512AWQ5_9BACT</name>
<dbReference type="InterPro" id="IPR036291">
    <property type="entry name" value="NAD(P)-bd_dom_sf"/>
</dbReference>
<dbReference type="Gene3D" id="3.40.50.720">
    <property type="entry name" value="NAD(P)-binding Rossmann-like Domain"/>
    <property type="match status" value="1"/>
</dbReference>
<dbReference type="SUPFAM" id="SSF51735">
    <property type="entry name" value="NAD(P)-binding Rossmann-fold domains"/>
    <property type="match status" value="1"/>
</dbReference>
<keyword evidence="2" id="KW-1185">Reference proteome</keyword>
<dbReference type="PANTHER" id="PTHR42820">
    <property type="entry name" value="SHORT-CHAIN DEHYDROGENASE REDUCTASE"/>
    <property type="match status" value="1"/>
</dbReference>
<proteinExistence type="predicted"/>
<evidence type="ECO:0000313" key="2">
    <source>
        <dbReference type="Proteomes" id="UP000321532"/>
    </source>
</evidence>
<dbReference type="RefSeq" id="WP_146897384.1">
    <property type="nucleotide sequence ID" value="NZ_BJYS01000012.1"/>
</dbReference>
<dbReference type="Proteomes" id="UP000321532">
    <property type="component" value="Unassembled WGS sequence"/>
</dbReference>